<reference evidence="2 3" key="1">
    <citation type="submission" date="2016-01" db="EMBL/GenBank/DDBJ databases">
        <title>Amycolatopsis coloradensis genome sequencing and assembly.</title>
        <authorList>
            <person name="Mayilraj S."/>
        </authorList>
    </citation>
    <scope>NUCLEOTIDE SEQUENCE [LARGE SCALE GENOMIC DNA]</scope>
    <source>
        <strain evidence="2 3">DSM 44225</strain>
    </source>
</reference>
<sequence length="85" mass="8713">MGVRLHQGALPPDHVAVGHSVTGSAFSALLCGRSAGSRGRTGRTVRSDRGDNRPSGTPGGDFASGHHQGQCAPDESHSDALLRRG</sequence>
<dbReference type="EMBL" id="MQUQ01000025">
    <property type="protein sequence ID" value="OLZ44555.1"/>
    <property type="molecule type" value="Genomic_DNA"/>
</dbReference>
<feature type="compositionally biased region" description="Low complexity" evidence="1">
    <location>
        <begin position="33"/>
        <end position="44"/>
    </location>
</feature>
<feature type="compositionally biased region" description="Basic and acidic residues" evidence="1">
    <location>
        <begin position="74"/>
        <end position="85"/>
    </location>
</feature>
<gene>
    <name evidence="2" type="ORF">BS329_36400</name>
</gene>
<feature type="region of interest" description="Disordered" evidence="1">
    <location>
        <begin position="33"/>
        <end position="85"/>
    </location>
</feature>
<dbReference type="Proteomes" id="UP000187486">
    <property type="component" value="Unassembled WGS sequence"/>
</dbReference>
<accession>A0A1R0KG84</accession>
<comment type="caution">
    <text evidence="2">The sequence shown here is derived from an EMBL/GenBank/DDBJ whole genome shotgun (WGS) entry which is preliminary data.</text>
</comment>
<dbReference type="AlphaFoldDB" id="A0A1R0KG84"/>
<organism evidence="2 3">
    <name type="scientific">Amycolatopsis coloradensis</name>
    <dbReference type="NCBI Taxonomy" id="76021"/>
    <lineage>
        <taxon>Bacteria</taxon>
        <taxon>Bacillati</taxon>
        <taxon>Actinomycetota</taxon>
        <taxon>Actinomycetes</taxon>
        <taxon>Pseudonocardiales</taxon>
        <taxon>Pseudonocardiaceae</taxon>
        <taxon>Amycolatopsis</taxon>
    </lineage>
</organism>
<dbReference type="STRING" id="76021.BS329_36400"/>
<protein>
    <submittedName>
        <fullName evidence="2">Uncharacterized protein</fullName>
    </submittedName>
</protein>
<name>A0A1R0KG84_9PSEU</name>
<proteinExistence type="predicted"/>
<evidence type="ECO:0000313" key="3">
    <source>
        <dbReference type="Proteomes" id="UP000187486"/>
    </source>
</evidence>
<keyword evidence="3" id="KW-1185">Reference proteome</keyword>
<evidence type="ECO:0000313" key="2">
    <source>
        <dbReference type="EMBL" id="OLZ44555.1"/>
    </source>
</evidence>
<evidence type="ECO:0000256" key="1">
    <source>
        <dbReference type="SAM" id="MobiDB-lite"/>
    </source>
</evidence>